<protein>
    <submittedName>
        <fullName evidence="2">Uncharacterized protein</fullName>
    </submittedName>
</protein>
<dbReference type="EMBL" id="JACHWX010000011">
    <property type="protein sequence ID" value="MBB3057001.1"/>
    <property type="molecule type" value="Genomic_DNA"/>
</dbReference>
<name>A0A839SFG8_9SPHI</name>
<feature type="chain" id="PRO_5032590741" evidence="1">
    <location>
        <begin position="21"/>
        <end position="168"/>
    </location>
</feature>
<dbReference type="Proteomes" id="UP000539265">
    <property type="component" value="Unassembled WGS sequence"/>
</dbReference>
<evidence type="ECO:0000313" key="2">
    <source>
        <dbReference type="EMBL" id="MBB3057001.1"/>
    </source>
</evidence>
<accession>A0A839SFG8</accession>
<comment type="caution">
    <text evidence="2">The sequence shown here is derived from an EMBL/GenBank/DDBJ whole genome shotgun (WGS) entry which is preliminary data.</text>
</comment>
<dbReference type="OrthoDB" id="795816at2"/>
<organism evidence="2 3">
    <name type="scientific">Mucilaginibacter gotjawali</name>
    <dbReference type="NCBI Taxonomy" id="1550579"/>
    <lineage>
        <taxon>Bacteria</taxon>
        <taxon>Pseudomonadati</taxon>
        <taxon>Bacteroidota</taxon>
        <taxon>Sphingobacteriia</taxon>
        <taxon>Sphingobacteriales</taxon>
        <taxon>Sphingobacteriaceae</taxon>
        <taxon>Mucilaginibacter</taxon>
    </lineage>
</organism>
<evidence type="ECO:0000313" key="3">
    <source>
        <dbReference type="Proteomes" id="UP000539265"/>
    </source>
</evidence>
<evidence type="ECO:0000256" key="1">
    <source>
        <dbReference type="SAM" id="SignalP"/>
    </source>
</evidence>
<dbReference type="AlphaFoldDB" id="A0A839SFG8"/>
<reference evidence="2" key="1">
    <citation type="submission" date="2020-08" db="EMBL/GenBank/DDBJ databases">
        <title>Genomic Encyclopedia of Type Strains, Phase III (KMG-III): the genomes of soil and plant-associated and newly described type strains.</title>
        <authorList>
            <person name="Whitman W."/>
        </authorList>
    </citation>
    <scope>NUCLEOTIDE SEQUENCE [LARGE SCALE GENOMIC DNA]</scope>
    <source>
        <strain evidence="2">CECT 8628</strain>
    </source>
</reference>
<keyword evidence="3" id="KW-1185">Reference proteome</keyword>
<gene>
    <name evidence="2" type="ORF">FHS11_003429</name>
</gene>
<sequence length="168" mass="18079">MKNLTFITILLLLSTIAAKAQEVKKAQPDSIIRVIPVGDPRHSSYLYTIGDKLRTSDEVAVRLMAYAPSATEYHAAKNNITWVYVSGAGFAVSGLAAVIEFANNNKNAGAASAIVNGQAAIVYQHHSLTGAYVFTGMATAFLVSSIINLSKAAFHSNKAIKLYNQRFE</sequence>
<keyword evidence="1" id="KW-0732">Signal</keyword>
<dbReference type="RefSeq" id="WP_096355734.1">
    <property type="nucleotide sequence ID" value="NZ_AP017313.1"/>
</dbReference>
<feature type="signal peptide" evidence="1">
    <location>
        <begin position="1"/>
        <end position="20"/>
    </location>
</feature>
<proteinExistence type="predicted"/>